<dbReference type="InterPro" id="IPR035980">
    <property type="entry name" value="Ribosomal_bS6_sf"/>
</dbReference>
<evidence type="ECO:0000256" key="7">
    <source>
        <dbReference type="ARBA" id="ARBA00037226"/>
    </source>
</evidence>
<comment type="function">
    <text evidence="7">Component of the mitochondrial ribosome (mitoribosome), a dedicated translation machinery responsible for the synthesis of mitochondrial genome-encoded proteins, including at least some of the essential transmembrane subunits of the mitochondrial respiratory chain. The mitoribosomes are attached to the mitochondrial inner membrane and translation products are cotranslationally integrated into the membrane.</text>
</comment>
<dbReference type="CDD" id="cd15465">
    <property type="entry name" value="bS6_mito"/>
    <property type="match status" value="1"/>
</dbReference>
<evidence type="ECO:0000313" key="10">
    <source>
        <dbReference type="Proteomes" id="UP000233524"/>
    </source>
</evidence>
<comment type="subcellular location">
    <subcellularLocation>
        <location evidence="1">Mitochondrion</location>
    </subcellularLocation>
</comment>
<feature type="region of interest" description="Disordered" evidence="8">
    <location>
        <begin position="1"/>
        <end position="36"/>
    </location>
</feature>
<dbReference type="FunCoup" id="A0A2N3NLN1">
    <property type="interactions" value="200"/>
</dbReference>
<dbReference type="SUPFAM" id="SSF54995">
    <property type="entry name" value="Ribosomal protein S6"/>
    <property type="match status" value="1"/>
</dbReference>
<dbReference type="GO" id="GO:0070181">
    <property type="term" value="F:small ribosomal subunit rRNA binding"/>
    <property type="evidence" value="ECO:0007669"/>
    <property type="project" value="TreeGrafter"/>
</dbReference>
<gene>
    <name evidence="9" type="ORF">jhhlp_000115</name>
</gene>
<evidence type="ECO:0000256" key="5">
    <source>
        <dbReference type="ARBA" id="ARBA00023274"/>
    </source>
</evidence>
<dbReference type="EMBL" id="NLAX01000001">
    <property type="protein sequence ID" value="PKS13344.1"/>
    <property type="molecule type" value="Genomic_DNA"/>
</dbReference>
<evidence type="ECO:0000256" key="6">
    <source>
        <dbReference type="ARBA" id="ARBA00035170"/>
    </source>
</evidence>
<dbReference type="Proteomes" id="UP000233524">
    <property type="component" value="Unassembled WGS sequence"/>
</dbReference>
<dbReference type="PANTHER" id="PTHR21011:SF1">
    <property type="entry name" value="SMALL RIBOSOMAL SUBUNIT PROTEIN BS6M"/>
    <property type="match status" value="1"/>
</dbReference>
<name>A0A2N3NLN1_9PEZI</name>
<keyword evidence="4" id="KW-0496">Mitochondrion</keyword>
<evidence type="ECO:0000256" key="3">
    <source>
        <dbReference type="ARBA" id="ARBA00022980"/>
    </source>
</evidence>
<dbReference type="InterPro" id="IPR000529">
    <property type="entry name" value="Ribosomal_bS6"/>
</dbReference>
<keyword evidence="10" id="KW-1185">Reference proteome</keyword>
<accession>A0A2N3NLN1</accession>
<dbReference type="Pfam" id="PF01250">
    <property type="entry name" value="Ribosomal_S6"/>
    <property type="match status" value="1"/>
</dbReference>
<feature type="compositionally biased region" description="Low complexity" evidence="8">
    <location>
        <begin position="13"/>
        <end position="26"/>
    </location>
</feature>
<protein>
    <recommendedName>
        <fullName evidence="6">Small ribosomal subunit protein bS6m</fullName>
    </recommendedName>
</protein>
<dbReference type="InParanoid" id="A0A2N3NLN1"/>
<dbReference type="NCBIfam" id="TIGR00166">
    <property type="entry name" value="S6"/>
    <property type="match status" value="1"/>
</dbReference>
<keyword evidence="5" id="KW-0687">Ribonucleoprotein</keyword>
<dbReference type="GO" id="GO:0003735">
    <property type="term" value="F:structural constituent of ribosome"/>
    <property type="evidence" value="ECO:0007669"/>
    <property type="project" value="InterPro"/>
</dbReference>
<dbReference type="STRING" id="41688.A0A2N3NLN1"/>
<dbReference type="FunFam" id="3.30.70.60:FF:000007">
    <property type="entry name" value="37S ribosomal protein Mrp17"/>
    <property type="match status" value="1"/>
</dbReference>
<sequence length="155" mass="16932">MTTAKPRMQNVKSSSIFSTPSPSCRPRNPPSRRASHAPSTMLYELVGIIRPGNLAEVKEIALTCGQIVLRQGGVIRGLANLGVFSLPSPVTRHQMKHRDGHYFVMRYDASAAAHDNVRATMRLDPRVVRAAHVKLGDGTLASMAKFGPVKWNTTS</sequence>
<dbReference type="PANTHER" id="PTHR21011">
    <property type="entry name" value="MITOCHONDRIAL 28S RIBOSOMAL PROTEIN S6"/>
    <property type="match status" value="1"/>
</dbReference>
<dbReference type="VEuPathDB" id="FungiDB:jhhlp_000115"/>
<dbReference type="AlphaFoldDB" id="A0A2N3NLN1"/>
<evidence type="ECO:0000256" key="4">
    <source>
        <dbReference type="ARBA" id="ARBA00023128"/>
    </source>
</evidence>
<comment type="similarity">
    <text evidence="2">Belongs to the bacterial ribosomal protein bS6 family.</text>
</comment>
<dbReference type="Gene3D" id="3.30.70.60">
    <property type="match status" value="1"/>
</dbReference>
<evidence type="ECO:0000256" key="2">
    <source>
        <dbReference type="ARBA" id="ARBA00009512"/>
    </source>
</evidence>
<comment type="caution">
    <text evidence="9">The sequence shown here is derived from an EMBL/GenBank/DDBJ whole genome shotgun (WGS) entry which is preliminary data.</text>
</comment>
<organism evidence="9 10">
    <name type="scientific">Lomentospora prolificans</name>
    <dbReference type="NCBI Taxonomy" id="41688"/>
    <lineage>
        <taxon>Eukaryota</taxon>
        <taxon>Fungi</taxon>
        <taxon>Dikarya</taxon>
        <taxon>Ascomycota</taxon>
        <taxon>Pezizomycotina</taxon>
        <taxon>Sordariomycetes</taxon>
        <taxon>Hypocreomycetidae</taxon>
        <taxon>Microascales</taxon>
        <taxon>Microascaceae</taxon>
        <taxon>Lomentospora</taxon>
    </lineage>
</organism>
<evidence type="ECO:0000256" key="8">
    <source>
        <dbReference type="SAM" id="MobiDB-lite"/>
    </source>
</evidence>
<evidence type="ECO:0000313" key="9">
    <source>
        <dbReference type="EMBL" id="PKS13344.1"/>
    </source>
</evidence>
<keyword evidence="3" id="KW-0689">Ribosomal protein</keyword>
<dbReference type="InterPro" id="IPR014717">
    <property type="entry name" value="Transl_elong_EF1B/ribsomal_bS6"/>
</dbReference>
<dbReference type="OrthoDB" id="10259681at2759"/>
<evidence type="ECO:0000256" key="1">
    <source>
        <dbReference type="ARBA" id="ARBA00004173"/>
    </source>
</evidence>
<reference evidence="9 10" key="1">
    <citation type="journal article" date="2017" name="G3 (Bethesda)">
        <title>First Draft Genome Sequence of the Pathogenic Fungus Lomentospora prolificans (Formerly Scedosporium prolificans).</title>
        <authorList>
            <person name="Luo R."/>
            <person name="Zimin A."/>
            <person name="Workman R."/>
            <person name="Fan Y."/>
            <person name="Pertea G."/>
            <person name="Grossman N."/>
            <person name="Wear M.P."/>
            <person name="Jia B."/>
            <person name="Miller H."/>
            <person name="Casadevall A."/>
            <person name="Timp W."/>
            <person name="Zhang S.X."/>
            <person name="Salzberg S.L."/>
        </authorList>
    </citation>
    <scope>NUCLEOTIDE SEQUENCE [LARGE SCALE GENOMIC DNA]</scope>
    <source>
        <strain evidence="9 10">JHH-5317</strain>
    </source>
</reference>
<proteinExistence type="inferred from homology"/>
<dbReference type="GO" id="GO:0005763">
    <property type="term" value="C:mitochondrial small ribosomal subunit"/>
    <property type="evidence" value="ECO:0007669"/>
    <property type="project" value="TreeGrafter"/>
</dbReference>
<dbReference type="GO" id="GO:0006412">
    <property type="term" value="P:translation"/>
    <property type="evidence" value="ECO:0007669"/>
    <property type="project" value="InterPro"/>
</dbReference>